<dbReference type="EMBL" id="JANEYF010003296">
    <property type="protein sequence ID" value="KAJ8937632.1"/>
    <property type="molecule type" value="Genomic_DNA"/>
</dbReference>
<dbReference type="AlphaFoldDB" id="A0AAV8XG34"/>
<accession>A0AAV8XG34</accession>
<comment type="caution">
    <text evidence="4">The sequence shown here is derived from an EMBL/GenBank/DDBJ whole genome shotgun (WGS) entry which is preliminary data.</text>
</comment>
<dbReference type="GO" id="GO:0006893">
    <property type="term" value="P:Golgi to plasma membrane transport"/>
    <property type="evidence" value="ECO:0007669"/>
    <property type="project" value="TreeGrafter"/>
</dbReference>
<protein>
    <recommendedName>
        <fullName evidence="1">Coiled-coil domain-containing protein 93</fullName>
    </recommendedName>
</protein>
<feature type="compositionally biased region" description="Low complexity" evidence="2">
    <location>
        <begin position="77"/>
        <end position="87"/>
    </location>
</feature>
<gene>
    <name evidence="4" type="ORF">NQ314_011772</name>
</gene>
<organism evidence="4 5">
    <name type="scientific">Rhamnusium bicolor</name>
    <dbReference type="NCBI Taxonomy" id="1586634"/>
    <lineage>
        <taxon>Eukaryota</taxon>
        <taxon>Metazoa</taxon>
        <taxon>Ecdysozoa</taxon>
        <taxon>Arthropoda</taxon>
        <taxon>Hexapoda</taxon>
        <taxon>Insecta</taxon>
        <taxon>Pterygota</taxon>
        <taxon>Neoptera</taxon>
        <taxon>Endopterygota</taxon>
        <taxon>Coleoptera</taxon>
        <taxon>Polyphaga</taxon>
        <taxon>Cucujiformia</taxon>
        <taxon>Chrysomeloidea</taxon>
        <taxon>Cerambycidae</taxon>
        <taxon>Lepturinae</taxon>
        <taxon>Rhagiini</taxon>
        <taxon>Rhamnusium</taxon>
    </lineage>
</organism>
<evidence type="ECO:0000313" key="4">
    <source>
        <dbReference type="EMBL" id="KAJ8937632.1"/>
    </source>
</evidence>
<reference evidence="4" key="1">
    <citation type="journal article" date="2023" name="Insect Mol. Biol.">
        <title>Genome sequencing provides insights into the evolution of gene families encoding plant cell wall-degrading enzymes in longhorned beetles.</title>
        <authorList>
            <person name="Shin N.R."/>
            <person name="Okamura Y."/>
            <person name="Kirsch R."/>
            <person name="Pauchet Y."/>
        </authorList>
    </citation>
    <scope>NUCLEOTIDE SEQUENCE</scope>
    <source>
        <strain evidence="4">RBIC_L_NR</strain>
    </source>
</reference>
<evidence type="ECO:0000256" key="2">
    <source>
        <dbReference type="SAM" id="MobiDB-lite"/>
    </source>
</evidence>
<sequence>MSAFVRSYAVNQFNKQFDIKDKSAGIQKNILEILNAVSELYRPHRYYKRKNASPPDIQSRVQVTLLEYDHRGGEIHGSSSTGSTSEESVLEKQQTEERQIQQLLNNLTAAKEEIVDYDDLNEEEKKNLIKHYASLQSELKDGGLQSQEENQIAALEEQKHIFTERCSKLEDMKLSTEEELKENTSLLQEIRLKQQEADKALKELEQTEAKDPESVKEVEELLLRKHKETKQYYTLYNTLEDTRMYMQKELSLLNSISDSYPEAMQSSSSKEEFLEQFQNILDSLSHTLQGLVEQQRKYVAAVSQLSMECKKHETLLAQSQSKS</sequence>
<feature type="domain" description="CCDC93 coiled-coil" evidence="3">
    <location>
        <begin position="222"/>
        <end position="288"/>
    </location>
</feature>
<dbReference type="Pfam" id="PF09762">
    <property type="entry name" value="CCDC93_CC"/>
    <property type="match status" value="2"/>
</dbReference>
<dbReference type="PANTHER" id="PTHR16441">
    <property type="entry name" value="FIDIPIDINE"/>
    <property type="match status" value="1"/>
</dbReference>
<evidence type="ECO:0000256" key="1">
    <source>
        <dbReference type="ARBA" id="ARBA00016765"/>
    </source>
</evidence>
<proteinExistence type="predicted"/>
<name>A0AAV8XG34_9CUCU</name>
<dbReference type="Proteomes" id="UP001162156">
    <property type="component" value="Unassembled WGS sequence"/>
</dbReference>
<feature type="region of interest" description="Disordered" evidence="2">
    <location>
        <begin position="72"/>
        <end position="95"/>
    </location>
</feature>
<dbReference type="InterPro" id="IPR039116">
    <property type="entry name" value="CCDC93"/>
</dbReference>
<evidence type="ECO:0000259" key="3">
    <source>
        <dbReference type="Pfam" id="PF09762"/>
    </source>
</evidence>
<dbReference type="InterPro" id="IPR019159">
    <property type="entry name" value="CCDC93_CC"/>
</dbReference>
<keyword evidence="5" id="KW-1185">Reference proteome</keyword>
<dbReference type="PANTHER" id="PTHR16441:SF0">
    <property type="entry name" value="COILED-COIL DOMAIN-CONTAINING PROTEIN 93"/>
    <property type="match status" value="1"/>
</dbReference>
<feature type="domain" description="CCDC93 coiled-coil" evidence="3">
    <location>
        <begin position="40"/>
        <end position="221"/>
    </location>
</feature>
<evidence type="ECO:0000313" key="5">
    <source>
        <dbReference type="Proteomes" id="UP001162156"/>
    </source>
</evidence>